<evidence type="ECO:0000259" key="14">
    <source>
        <dbReference type="PROSITE" id="PS51873"/>
    </source>
</evidence>
<dbReference type="Gene3D" id="2.20.25.20">
    <property type="match status" value="1"/>
</dbReference>
<evidence type="ECO:0000259" key="12">
    <source>
        <dbReference type="PROSITE" id="PS50089"/>
    </source>
</evidence>
<dbReference type="Pfam" id="PF00097">
    <property type="entry name" value="zf-C3HC4"/>
    <property type="match status" value="1"/>
</dbReference>
<dbReference type="PANTHER" id="PTHR11685">
    <property type="entry name" value="RBR FAMILY RING FINGER AND IBR DOMAIN-CONTAINING"/>
    <property type="match status" value="1"/>
</dbReference>
<dbReference type="Pfam" id="PF22191">
    <property type="entry name" value="IBR_1"/>
    <property type="match status" value="1"/>
</dbReference>
<dbReference type="EC" id="2.3.2.31" evidence="3"/>
<keyword evidence="8" id="KW-0833">Ubl conjugation pathway</keyword>
<keyword evidence="9" id="KW-0862">Zinc</keyword>
<evidence type="ECO:0000256" key="6">
    <source>
        <dbReference type="ARBA" id="ARBA00022737"/>
    </source>
</evidence>
<accession>A0A0N5CJD8</accession>
<dbReference type="EMBL" id="UYYF01000008">
    <property type="protein sequence ID" value="VDM94986.1"/>
    <property type="molecule type" value="Genomic_DNA"/>
</dbReference>
<dbReference type="Pfam" id="PF01485">
    <property type="entry name" value="IBR"/>
    <property type="match status" value="1"/>
</dbReference>
<dbReference type="AlphaFoldDB" id="A0A0N5CJD8"/>
<dbReference type="InterPro" id="IPR002867">
    <property type="entry name" value="IBR_dom"/>
</dbReference>
<dbReference type="InterPro" id="IPR031127">
    <property type="entry name" value="E3_UB_ligase_RBR"/>
</dbReference>
<evidence type="ECO:0000256" key="5">
    <source>
        <dbReference type="ARBA" id="ARBA00022723"/>
    </source>
</evidence>
<feature type="domain" description="RING-type" evidence="14">
    <location>
        <begin position="190"/>
        <end position="434"/>
    </location>
</feature>
<evidence type="ECO:0000313" key="16">
    <source>
        <dbReference type="Proteomes" id="UP000276776"/>
    </source>
</evidence>
<comment type="catalytic activity">
    <reaction evidence="1">
        <text>[E2 ubiquitin-conjugating enzyme]-S-ubiquitinyl-L-cysteine + [acceptor protein]-L-lysine = [E2 ubiquitin-conjugating enzyme]-L-cysteine + [acceptor protein]-N(6)-ubiquitinyl-L-lysine.</text>
        <dbReference type="EC" id="2.3.2.31"/>
    </reaction>
</comment>
<dbReference type="Gene3D" id="3.10.110.10">
    <property type="entry name" value="Ubiquitin Conjugating Enzyme"/>
    <property type="match status" value="1"/>
</dbReference>
<evidence type="ECO:0000256" key="9">
    <source>
        <dbReference type="ARBA" id="ARBA00022833"/>
    </source>
</evidence>
<evidence type="ECO:0000256" key="8">
    <source>
        <dbReference type="ARBA" id="ARBA00022786"/>
    </source>
</evidence>
<evidence type="ECO:0000256" key="11">
    <source>
        <dbReference type="PROSITE-ProRule" id="PRU00175"/>
    </source>
</evidence>
<dbReference type="CDD" id="cd20354">
    <property type="entry name" value="Rcat_RBR_RNF14"/>
    <property type="match status" value="1"/>
</dbReference>
<keyword evidence="5" id="KW-0479">Metal-binding</keyword>
<keyword evidence="16" id="KW-1185">Reference proteome</keyword>
<dbReference type="Gene3D" id="1.20.120.1750">
    <property type="match status" value="1"/>
</dbReference>
<gene>
    <name evidence="15" type="ORF">TCLT_LOCUS141</name>
</gene>
<dbReference type="PROSITE" id="PS51873">
    <property type="entry name" value="TRIAD"/>
    <property type="match status" value="1"/>
</dbReference>
<keyword evidence="4" id="KW-0808">Transferase</keyword>
<reference evidence="17" key="1">
    <citation type="submission" date="2016-04" db="UniProtKB">
        <authorList>
            <consortium name="WormBaseParasite"/>
        </authorList>
    </citation>
    <scope>IDENTIFICATION</scope>
</reference>
<dbReference type="GO" id="GO:0061630">
    <property type="term" value="F:ubiquitin protein ligase activity"/>
    <property type="evidence" value="ECO:0007669"/>
    <property type="project" value="UniProtKB-EC"/>
</dbReference>
<comment type="pathway">
    <text evidence="2">Protein modification; protein ubiquitination.</text>
</comment>
<dbReference type="CDD" id="cd20341">
    <property type="entry name" value="BRcat_RBR_RNF14"/>
    <property type="match status" value="1"/>
</dbReference>
<dbReference type="Gene3D" id="3.30.40.10">
    <property type="entry name" value="Zinc/RING finger domain, C3HC4 (zinc finger)"/>
    <property type="match status" value="1"/>
</dbReference>
<dbReference type="InterPro" id="IPR016135">
    <property type="entry name" value="UBQ-conjugating_enzyme/RWD"/>
</dbReference>
<dbReference type="SMART" id="SM00647">
    <property type="entry name" value="IBR"/>
    <property type="match status" value="2"/>
</dbReference>
<name>A0A0N5CJD8_THECL</name>
<dbReference type="STRING" id="103827.A0A0N5CJD8"/>
<evidence type="ECO:0000256" key="3">
    <source>
        <dbReference type="ARBA" id="ARBA00012251"/>
    </source>
</evidence>
<feature type="domain" description="RWD" evidence="13">
    <location>
        <begin position="16"/>
        <end position="142"/>
    </location>
</feature>
<evidence type="ECO:0000256" key="2">
    <source>
        <dbReference type="ARBA" id="ARBA00004906"/>
    </source>
</evidence>
<dbReference type="InterPro" id="IPR001841">
    <property type="entry name" value="Znf_RING"/>
</dbReference>
<keyword evidence="6" id="KW-0677">Repeat</keyword>
<dbReference type="PROSITE" id="PS50908">
    <property type="entry name" value="RWD"/>
    <property type="match status" value="1"/>
</dbReference>
<dbReference type="SMART" id="SM00591">
    <property type="entry name" value="RWD"/>
    <property type="match status" value="1"/>
</dbReference>
<evidence type="ECO:0000259" key="13">
    <source>
        <dbReference type="PROSITE" id="PS50908"/>
    </source>
</evidence>
<dbReference type="WBParaSite" id="TCLT_0000014001-mRNA-1">
    <property type="protein sequence ID" value="TCLT_0000014001-mRNA-1"/>
    <property type="gene ID" value="TCLT_0000014001"/>
</dbReference>
<dbReference type="PROSITE" id="PS50089">
    <property type="entry name" value="ZF_RING_2"/>
    <property type="match status" value="1"/>
</dbReference>
<evidence type="ECO:0000313" key="17">
    <source>
        <dbReference type="WBParaSite" id="TCLT_0000014001-mRNA-1"/>
    </source>
</evidence>
<dbReference type="OMA" id="PRSWCQG"/>
<dbReference type="InterPro" id="IPR044066">
    <property type="entry name" value="TRIAD_supradom"/>
</dbReference>
<protein>
    <recommendedName>
        <fullName evidence="3">RBR-type E3 ubiquitin transferase</fullName>
        <ecNumber evidence="3">2.3.2.31</ecNumber>
    </recommendedName>
</protein>
<dbReference type="SUPFAM" id="SSF54495">
    <property type="entry name" value="UBC-like"/>
    <property type="match status" value="1"/>
</dbReference>
<evidence type="ECO:0000313" key="15">
    <source>
        <dbReference type="EMBL" id="VDM94986.1"/>
    </source>
</evidence>
<dbReference type="Pfam" id="PF05773">
    <property type="entry name" value="RWD"/>
    <property type="match status" value="1"/>
</dbReference>
<dbReference type="GO" id="GO:0008270">
    <property type="term" value="F:zinc ion binding"/>
    <property type="evidence" value="ECO:0007669"/>
    <property type="project" value="UniProtKB-KW"/>
</dbReference>
<evidence type="ECO:0000256" key="4">
    <source>
        <dbReference type="ARBA" id="ARBA00022679"/>
    </source>
</evidence>
<dbReference type="InterPro" id="IPR047548">
    <property type="entry name" value="Rcat_RBR_RNF14"/>
</dbReference>
<feature type="domain" description="RING-type" evidence="12">
    <location>
        <begin position="194"/>
        <end position="239"/>
    </location>
</feature>
<keyword evidence="7 11" id="KW-0863">Zinc-finger</keyword>
<reference evidence="15 16" key="2">
    <citation type="submission" date="2018-11" db="EMBL/GenBank/DDBJ databases">
        <authorList>
            <consortium name="Pathogen Informatics"/>
        </authorList>
    </citation>
    <scope>NUCLEOTIDE SEQUENCE [LARGE SCALE GENOMIC DNA]</scope>
</reference>
<dbReference type="Proteomes" id="UP000276776">
    <property type="component" value="Unassembled WGS sequence"/>
</dbReference>
<evidence type="ECO:0000256" key="10">
    <source>
        <dbReference type="ARBA" id="ARBA00044508"/>
    </source>
</evidence>
<dbReference type="InterPro" id="IPR017907">
    <property type="entry name" value="Znf_RING_CS"/>
</dbReference>
<dbReference type="OrthoDB" id="69641at2759"/>
<evidence type="ECO:0000256" key="7">
    <source>
        <dbReference type="ARBA" id="ARBA00022771"/>
    </source>
</evidence>
<dbReference type="GO" id="GO:0016567">
    <property type="term" value="P:protein ubiquitination"/>
    <property type="evidence" value="ECO:0007669"/>
    <property type="project" value="InterPro"/>
</dbReference>
<dbReference type="InterPro" id="IPR013083">
    <property type="entry name" value="Znf_RING/FYVE/PHD"/>
</dbReference>
<evidence type="ECO:0000256" key="1">
    <source>
        <dbReference type="ARBA" id="ARBA00001798"/>
    </source>
</evidence>
<sequence>MATDGIKITDSEDQVNEIEALQSVYCTEMESFKYDAVSKLFYRNRIVALPSQLLNVSNLYSKDVLDDQNINIFYLPPIFLHITLPQNYPSTCMPQFSLDIYWLDSTAKNHLAKVLLNAWETYCGMPILFMWIDLLKEEILKILQTRKVINLNELIEKEKNEDAIEKNPLDLLREIAEQNELGMKSDFESRWFNCKVCFSYKKGNECLKFDPCGHIFCSGCVSNYYRQKLADNMMRDLKCLSNECDSPATQKQIREVLTDQEFENYDRRLFEAALDLMSDVVRCPRIWCQNPVVVDGLGTSNLATCSICYFSFCILCKKAYHGLDPCHINKGTRGELLNELKSATPAQLNEIAKRFGGKKQMQKMIDSLKSEEWIEDNSKSCPSCHANIEKKDGCNKITCAKCGQSFCWLCRSILNKNDPYVHFNISESNCFNRLFEGMNGIDDDWLFSDSDQEDHA</sequence>
<proteinExistence type="inferred from homology"/>
<organism evidence="17">
    <name type="scientific">Thelazia callipaeda</name>
    <name type="common">Oriental eyeworm</name>
    <name type="synonym">Parasitic nematode</name>
    <dbReference type="NCBI Taxonomy" id="103827"/>
    <lineage>
        <taxon>Eukaryota</taxon>
        <taxon>Metazoa</taxon>
        <taxon>Ecdysozoa</taxon>
        <taxon>Nematoda</taxon>
        <taxon>Chromadorea</taxon>
        <taxon>Rhabditida</taxon>
        <taxon>Spirurina</taxon>
        <taxon>Spiruromorpha</taxon>
        <taxon>Thelazioidea</taxon>
        <taxon>Thelaziidae</taxon>
        <taxon>Thelazia</taxon>
    </lineage>
</organism>
<dbReference type="FunFam" id="3.30.40.10:FF:000137">
    <property type="entry name" value="RanBP-type and C3HC4-type zinc finger-containing protein 1"/>
    <property type="match status" value="1"/>
</dbReference>
<dbReference type="SUPFAM" id="SSF57850">
    <property type="entry name" value="RING/U-box"/>
    <property type="match status" value="3"/>
</dbReference>
<dbReference type="InterPro" id="IPR018957">
    <property type="entry name" value="Znf_C3HC4_RING-type"/>
</dbReference>
<dbReference type="InterPro" id="IPR006575">
    <property type="entry name" value="RWD_dom"/>
</dbReference>
<comment type="similarity">
    <text evidence="10">Belongs to the RBR family. RNF14 subfamily.</text>
</comment>
<dbReference type="PROSITE" id="PS00518">
    <property type="entry name" value="ZF_RING_1"/>
    <property type="match status" value="1"/>
</dbReference>
<dbReference type="CDD" id="cd23820">
    <property type="entry name" value="RWD_RNF14"/>
    <property type="match status" value="1"/>
</dbReference>